<dbReference type="SUPFAM" id="SSF54928">
    <property type="entry name" value="RNA-binding domain, RBD"/>
    <property type="match status" value="1"/>
</dbReference>
<dbReference type="InterPro" id="IPR036915">
    <property type="entry name" value="Cyclin-like_sf"/>
</dbReference>
<dbReference type="InterPro" id="IPR018215">
    <property type="entry name" value="ClpP_Ser_AS"/>
</dbReference>
<evidence type="ECO:0000313" key="12">
    <source>
        <dbReference type="Proteomes" id="UP000481153"/>
    </source>
</evidence>
<dbReference type="VEuPathDB" id="FungiDB:AeMF1_013615"/>
<dbReference type="FunFam" id="3.90.226.10:FF:000001">
    <property type="entry name" value="ATP-dependent Clp protease proteolytic subunit"/>
    <property type="match status" value="1"/>
</dbReference>
<dbReference type="CDD" id="cd00590">
    <property type="entry name" value="RRM_SF"/>
    <property type="match status" value="1"/>
</dbReference>
<dbReference type="GO" id="GO:0006515">
    <property type="term" value="P:protein quality control for misfolded or incompletely synthesized proteins"/>
    <property type="evidence" value="ECO:0007669"/>
    <property type="project" value="TreeGrafter"/>
</dbReference>
<dbReference type="GO" id="GO:0009368">
    <property type="term" value="C:endopeptidase Clp complex"/>
    <property type="evidence" value="ECO:0007669"/>
    <property type="project" value="TreeGrafter"/>
</dbReference>
<dbReference type="HAMAP" id="MF_00444">
    <property type="entry name" value="ClpP"/>
    <property type="match status" value="1"/>
</dbReference>
<dbReference type="PROSITE" id="PS50102">
    <property type="entry name" value="RRM"/>
    <property type="match status" value="1"/>
</dbReference>
<dbReference type="Gene3D" id="1.10.472.10">
    <property type="entry name" value="Cyclin-like"/>
    <property type="match status" value="2"/>
</dbReference>
<organism evidence="11 12">
    <name type="scientific">Aphanomyces euteiches</name>
    <dbReference type="NCBI Taxonomy" id="100861"/>
    <lineage>
        <taxon>Eukaryota</taxon>
        <taxon>Sar</taxon>
        <taxon>Stramenopiles</taxon>
        <taxon>Oomycota</taxon>
        <taxon>Saprolegniomycetes</taxon>
        <taxon>Saprolegniales</taxon>
        <taxon>Verrucalvaceae</taxon>
        <taxon>Aphanomyces</taxon>
    </lineage>
</organism>
<dbReference type="SMART" id="SM00360">
    <property type="entry name" value="RRM"/>
    <property type="match status" value="1"/>
</dbReference>
<dbReference type="Pfam" id="PF00134">
    <property type="entry name" value="Cyclin_N"/>
    <property type="match status" value="1"/>
</dbReference>
<dbReference type="VEuPathDB" id="FungiDB:AeMF1_013614"/>
<keyword evidence="2 8" id="KW-0645">Protease</keyword>
<dbReference type="InterPro" id="IPR012677">
    <property type="entry name" value="Nucleotide-bd_a/b_plait_sf"/>
</dbReference>
<evidence type="ECO:0000256" key="2">
    <source>
        <dbReference type="ARBA" id="ARBA00022670"/>
    </source>
</evidence>
<reference evidence="11 12" key="1">
    <citation type="submission" date="2019-07" db="EMBL/GenBank/DDBJ databases">
        <title>Genomics analysis of Aphanomyces spp. identifies a new class of oomycete effector associated with host adaptation.</title>
        <authorList>
            <person name="Gaulin E."/>
        </authorList>
    </citation>
    <scope>NUCLEOTIDE SEQUENCE [LARGE SCALE GENOMIC DNA]</scope>
    <source>
        <strain evidence="11 12">ATCC 201684</strain>
    </source>
</reference>
<proteinExistence type="inferred from homology"/>
<keyword evidence="5" id="KW-0694">RNA-binding</keyword>
<protein>
    <recommendedName>
        <fullName evidence="9">ATP-dependent Clp protease proteolytic subunit</fullName>
        <ecNumber evidence="8">3.4.21.92</ecNumber>
    </recommendedName>
</protein>
<dbReference type="InterPro" id="IPR001907">
    <property type="entry name" value="ClpP"/>
</dbReference>
<comment type="similarity">
    <text evidence="1 9">Belongs to the peptidase S14 family.</text>
</comment>
<dbReference type="InterPro" id="IPR000504">
    <property type="entry name" value="RRM_dom"/>
</dbReference>
<dbReference type="Pfam" id="PF00076">
    <property type="entry name" value="RRM_1"/>
    <property type="match status" value="1"/>
</dbReference>
<dbReference type="Gene3D" id="3.90.226.10">
    <property type="entry name" value="2-enoyl-CoA Hydratase, Chain A, domain 1"/>
    <property type="match status" value="1"/>
</dbReference>
<dbReference type="Pfam" id="PF00574">
    <property type="entry name" value="CLP_protease"/>
    <property type="match status" value="1"/>
</dbReference>
<dbReference type="PROSITE" id="PS00382">
    <property type="entry name" value="CLP_PROTEASE_HIS"/>
    <property type="match status" value="1"/>
</dbReference>
<dbReference type="GO" id="GO:0004176">
    <property type="term" value="F:ATP-dependent peptidase activity"/>
    <property type="evidence" value="ECO:0007669"/>
    <property type="project" value="InterPro"/>
</dbReference>
<dbReference type="NCBIfam" id="NF001368">
    <property type="entry name" value="PRK00277.1"/>
    <property type="match status" value="1"/>
</dbReference>
<dbReference type="SUPFAM" id="SSF47954">
    <property type="entry name" value="Cyclin-like"/>
    <property type="match status" value="2"/>
</dbReference>
<feature type="active site" evidence="6">
    <location>
        <position position="113"/>
    </location>
</feature>
<evidence type="ECO:0000256" key="4">
    <source>
        <dbReference type="ARBA" id="ARBA00022825"/>
    </source>
</evidence>
<dbReference type="Gene3D" id="3.30.70.330">
    <property type="match status" value="1"/>
</dbReference>
<dbReference type="PROSITE" id="PS00381">
    <property type="entry name" value="CLP_PROTEASE_SER"/>
    <property type="match status" value="1"/>
</dbReference>
<dbReference type="AlphaFoldDB" id="A0A6G0XK10"/>
<feature type="domain" description="RRM" evidence="10">
    <location>
        <begin position="235"/>
        <end position="309"/>
    </location>
</feature>
<keyword evidence="3 8" id="KW-0378">Hydrolase</keyword>
<evidence type="ECO:0000259" key="10">
    <source>
        <dbReference type="PROSITE" id="PS50102"/>
    </source>
</evidence>
<keyword evidence="4 8" id="KW-0720">Serine protease</keyword>
<dbReference type="EMBL" id="VJMJ01000051">
    <property type="protein sequence ID" value="KAF0740523.1"/>
    <property type="molecule type" value="Genomic_DNA"/>
</dbReference>
<evidence type="ECO:0000256" key="3">
    <source>
        <dbReference type="ARBA" id="ARBA00022801"/>
    </source>
</evidence>
<dbReference type="GO" id="GO:0051117">
    <property type="term" value="F:ATPase binding"/>
    <property type="evidence" value="ECO:0007669"/>
    <property type="project" value="TreeGrafter"/>
</dbReference>
<dbReference type="InterPro" id="IPR023562">
    <property type="entry name" value="ClpP/TepA"/>
</dbReference>
<gene>
    <name evidence="11" type="ORF">Ae201684_004069</name>
</gene>
<evidence type="ECO:0000313" key="11">
    <source>
        <dbReference type="EMBL" id="KAF0740523.1"/>
    </source>
</evidence>
<evidence type="ECO:0000256" key="5">
    <source>
        <dbReference type="PROSITE-ProRule" id="PRU00176"/>
    </source>
</evidence>
<keyword evidence="12" id="KW-1185">Reference proteome</keyword>
<dbReference type="InterPro" id="IPR006671">
    <property type="entry name" value="Cyclin_N"/>
</dbReference>
<dbReference type="CDD" id="cd07017">
    <property type="entry name" value="S14_ClpP_2"/>
    <property type="match status" value="1"/>
</dbReference>
<dbReference type="SUPFAM" id="SSF52096">
    <property type="entry name" value="ClpP/crotonase"/>
    <property type="match status" value="1"/>
</dbReference>
<name>A0A6G0XK10_9STRA</name>
<sequence length="606" mass="67815">MLRSALARGFHGSSFMGVVPMVLEQSPRGERVYDIYSRLLKERIIFLNGPVNDHMASLTTAQLLFLESEHPEKDIYMYINSPGGAVTAGLAIYDTMQYVQPRVRTLCIGQAASMGALLLAGGEAGCRSALPNARIMIHQPSGGAQGMASDIAIQAEEILQLRNRLNRLFAQHTSKDLSLIEQAMDRDKFMDPEGAIEFGLIDSILRQRPKTAPPASTCHFQTCPRAKSMPGDESLTVFVRDFPSHTTDGDFKRFFADCGRIGKIDIKADPGRARYAFVDFDDLSSSRRAVAKDRTMFLNSRVTVNYSKKKPYMHSTPRVTPPPMVSPPPLTPPRAMTPLPPTIVRTPATSTPLSDSDPTSQWLFSSTQSEFTTPSYREGISADLERQLRHTTSWYITDLQKDLKLPLIAAVSAQMYMNRFFMLHSFSAHDRFLVASACLFLSAKVNECTVKLTELTERSLMLVDHSTSAPSPNDIEHVKKMIRQYEVVLLNTLSYYVVVPQPFLALGNLVDQALTQVDFDREQIMLIAHWFLTDAVSGTLALQLTMEELAAGALYLSCRAHHLDSWVESSTFFSHVRIDFVIAQFLNMYATHKSRFPPQLQALFKK</sequence>
<evidence type="ECO:0000256" key="8">
    <source>
        <dbReference type="RuleBase" id="RU000549"/>
    </source>
</evidence>
<evidence type="ECO:0000256" key="7">
    <source>
        <dbReference type="PROSITE-ProRule" id="PRU10086"/>
    </source>
</evidence>
<dbReference type="InterPro" id="IPR029045">
    <property type="entry name" value="ClpP/crotonase-like_dom_sf"/>
</dbReference>
<evidence type="ECO:0000256" key="9">
    <source>
        <dbReference type="RuleBase" id="RU003567"/>
    </source>
</evidence>
<feature type="active site" evidence="7">
    <location>
        <position position="138"/>
    </location>
</feature>
<comment type="caution">
    <text evidence="11">The sequence shown here is derived from an EMBL/GenBank/DDBJ whole genome shotgun (WGS) entry which is preliminary data.</text>
</comment>
<dbReference type="GO" id="GO:0003723">
    <property type="term" value="F:RNA binding"/>
    <property type="evidence" value="ECO:0007669"/>
    <property type="project" value="UniProtKB-UniRule"/>
</dbReference>
<dbReference type="InterPro" id="IPR033135">
    <property type="entry name" value="ClpP_His_AS"/>
</dbReference>
<evidence type="ECO:0000256" key="6">
    <source>
        <dbReference type="PROSITE-ProRule" id="PRU10085"/>
    </source>
</evidence>
<dbReference type="GO" id="GO:0004252">
    <property type="term" value="F:serine-type endopeptidase activity"/>
    <property type="evidence" value="ECO:0007669"/>
    <property type="project" value="UniProtKB-EC"/>
</dbReference>
<evidence type="ECO:0000256" key="1">
    <source>
        <dbReference type="ARBA" id="ARBA00007039"/>
    </source>
</evidence>
<accession>A0A6G0XK10</accession>
<dbReference type="InterPro" id="IPR035979">
    <property type="entry name" value="RBD_domain_sf"/>
</dbReference>
<dbReference type="PANTHER" id="PTHR10381">
    <property type="entry name" value="ATP-DEPENDENT CLP PROTEASE PROTEOLYTIC SUBUNIT"/>
    <property type="match status" value="1"/>
</dbReference>
<dbReference type="Proteomes" id="UP000481153">
    <property type="component" value="Unassembled WGS sequence"/>
</dbReference>
<dbReference type="PANTHER" id="PTHR10381:SF11">
    <property type="entry name" value="ATP-DEPENDENT CLP PROTEASE PROTEOLYTIC SUBUNIT, MITOCHONDRIAL"/>
    <property type="match status" value="1"/>
</dbReference>
<dbReference type="EC" id="3.4.21.92" evidence="8"/>
<dbReference type="NCBIfam" id="NF009205">
    <property type="entry name" value="PRK12553.1"/>
    <property type="match status" value="1"/>
</dbReference>
<dbReference type="PRINTS" id="PR00127">
    <property type="entry name" value="CLPPROTEASEP"/>
</dbReference>